<keyword evidence="3" id="KW-1185">Reference proteome</keyword>
<name>D2R7W0_PIRSD</name>
<gene>
    <name evidence="2" type="ordered locus">Psta_4649</name>
</gene>
<dbReference type="HOGENOM" id="CLU_051837_0_0_0"/>
<dbReference type="KEGG" id="psl:Psta_4649"/>
<dbReference type="Proteomes" id="UP000001887">
    <property type="component" value="Chromosome"/>
</dbReference>
<protein>
    <submittedName>
        <fullName evidence="2">Uncharacterized protein</fullName>
    </submittedName>
</protein>
<organism evidence="2 3">
    <name type="scientific">Pirellula staleyi (strain ATCC 27377 / DSM 6068 / ICPB 4128)</name>
    <name type="common">Pirella staleyi</name>
    <dbReference type="NCBI Taxonomy" id="530564"/>
    <lineage>
        <taxon>Bacteria</taxon>
        <taxon>Pseudomonadati</taxon>
        <taxon>Planctomycetota</taxon>
        <taxon>Planctomycetia</taxon>
        <taxon>Pirellulales</taxon>
        <taxon>Pirellulaceae</taxon>
        <taxon>Pirellula</taxon>
    </lineage>
</organism>
<evidence type="ECO:0000313" key="2">
    <source>
        <dbReference type="EMBL" id="ADB19291.1"/>
    </source>
</evidence>
<dbReference type="OrthoDB" id="242701at2"/>
<dbReference type="AlphaFoldDB" id="D2R7W0"/>
<proteinExistence type="predicted"/>
<dbReference type="eggNOG" id="ENOG502Z87U">
    <property type="taxonomic scope" value="Bacteria"/>
</dbReference>
<dbReference type="EMBL" id="CP001848">
    <property type="protein sequence ID" value="ADB19291.1"/>
    <property type="molecule type" value="Genomic_DNA"/>
</dbReference>
<evidence type="ECO:0000313" key="3">
    <source>
        <dbReference type="Proteomes" id="UP000001887"/>
    </source>
</evidence>
<evidence type="ECO:0000256" key="1">
    <source>
        <dbReference type="SAM" id="MobiDB-lite"/>
    </source>
</evidence>
<reference evidence="2 3" key="1">
    <citation type="journal article" date="2009" name="Stand. Genomic Sci.">
        <title>Complete genome sequence of Pirellula staleyi type strain (ATCC 27377).</title>
        <authorList>
            <person name="Clum A."/>
            <person name="Tindall B.J."/>
            <person name="Sikorski J."/>
            <person name="Ivanova N."/>
            <person name="Mavrommatis K."/>
            <person name="Lucas S."/>
            <person name="Glavina del Rio T."/>
            <person name="Nolan M."/>
            <person name="Chen F."/>
            <person name="Tice H."/>
            <person name="Pitluck S."/>
            <person name="Cheng J.F."/>
            <person name="Chertkov O."/>
            <person name="Brettin T."/>
            <person name="Han C."/>
            <person name="Detter J.C."/>
            <person name="Kuske C."/>
            <person name="Bruce D."/>
            <person name="Goodwin L."/>
            <person name="Ovchinikova G."/>
            <person name="Pati A."/>
            <person name="Mikhailova N."/>
            <person name="Chen A."/>
            <person name="Palaniappan K."/>
            <person name="Land M."/>
            <person name="Hauser L."/>
            <person name="Chang Y.J."/>
            <person name="Jeffries C.D."/>
            <person name="Chain P."/>
            <person name="Rohde M."/>
            <person name="Goker M."/>
            <person name="Bristow J."/>
            <person name="Eisen J.A."/>
            <person name="Markowitz V."/>
            <person name="Hugenholtz P."/>
            <person name="Kyrpides N.C."/>
            <person name="Klenk H.P."/>
            <person name="Lapidus A."/>
        </authorList>
    </citation>
    <scope>NUCLEOTIDE SEQUENCE [LARGE SCALE GENOMIC DNA]</scope>
    <source>
        <strain evidence="3">ATCC 27377 / DSM 6068 / ICPB 4128</strain>
    </source>
</reference>
<feature type="region of interest" description="Disordered" evidence="1">
    <location>
        <begin position="28"/>
        <end position="48"/>
    </location>
</feature>
<sequence length="335" mass="37257" precursor="true">MDAKLSRRTFGTSALSLAAAAMVGDAIGQVPQPPPDRPKNLVIPGTGPRVARTGDDFEDEKWVYYPQEPKSSWNIDENVRIPGGVSQNQLWAEGAKRGQPDIVKRVNTPPGGIEGSKGCMMIQTRRSGVPGSSSGVPQQDDLLHNTVARLGRTIPVSWTPNCTCRVYVPAATQWEQRNGSSFGFRAGLQAFNNKGRNDEHWPGIFLDMGWELKDNEKKHFVRAIIRADEWGRDLPGPKFEPASWITLGMTFTPDGFSHFFARPGIEDLREEDHLGSYNCYNWRTHTFETYFFNVISMDDGWSWSTPWVIDDAFLHVATPPAQPRAAQAPGASTVK</sequence>
<accession>D2R7W0</accession>